<keyword evidence="3" id="KW-1185">Reference proteome</keyword>
<feature type="compositionally biased region" description="Low complexity" evidence="1">
    <location>
        <begin position="504"/>
        <end position="518"/>
    </location>
</feature>
<sequence length="1203" mass="129972">MQHIKGPESDLGRTASRSRSTSMSSDSIPRIQLAPPPTKPAPSFIAPTSAAQIITTDQEFNTADFVTEEGDCSDASAIVTPEALSALNRFLDHLLFNILAAAKSTQLSCIRPAVADVLKPRLAKDVVEAADEELSEYMGDAEDEQFQFRGGQAPNNDFDLIRSWKLTRLRCMVYTRLGDMEEDDEEEYIKQNCLGEDDGTPPRFSTHVGNITPAAAIFLTSIIEHLGEQALVIAGETARSRLSAKANDDHDETTGPGIERGTINRLVVEDLDMEKLALNPTLGRLWRTWRRQTRSPMMSRAVSRESIRRRSTIGPIATGRKSSVVTVDELPPTPVIEISREVDPSSVALPMGEHDVEEIEGFTSDTEGGEVIQTMEAVVAHKVRPHSLMVLTLSSPRSPTFTEGSPITPQSARFTRHTRSRSLPGASQTEVDQAVDRPSPTASEEQKRLETMYEGDEDDVESKAQPRPRKSEADAPPEGCEDSCVEQEKAATSSQSAASVEVATSQSSSIQDSSTSISDRLHSDSETEIIEGQGMCGKLELAPVQRPKRVCSKDTTRENDRSTTTTRIASERAMQVVVDEPPQTQGGDSTPAQPAVSHDVSKDIDANISSTESSPSKSRPSTELEKYPRPVSASGESGYSDRSRTRIRPSPLMGVGHHHYGRSSPGVSSISSGIERAAVQRVVRPSTSAASSVYTKSRRSSSFSSQRDRRPVTAGSTTSQVSSKLKGLIGLQADSASLRLRTSSETDRVAGLVEDPYDDKSSLDELIRSEETLHYTLTPKNMREIEEPDSPRWRVKSSTSELAEYLKNSVPPCEDNPRPSTSNASSRGTINSPRYKPIEIPLSANLQQTSSQGQAADTKSSIGSTGGYANSIKSIGPSSPLSAQQTQSPRSPSATIRSGLKLQARPAATSKAEQDQTSDLIDFIREGPPAAGSRRIPRTVAPFRDTMDSDELNSLETSHAKNNAPSVSSTQDGSMLTSVGSHTGLLESTNRTTAQPSAANQLTTAAPDGPRPMWKQRRIPDPYAIDSDDDEELEERLDGPKPPKREEESLIDFLRNVPPPESTPTPQPLSVDTMPPKTSSSTFGSASAMKARLLRNASGDKVPTTKPSRSSLRQQQDGYAAAPANYSVKVGAERSRGAMYGASGLPSVSDRQTETSALAEFLRSTGPPEPPTPRAASSLASRGKESGGNSLSRLFGRRKKVEV</sequence>
<feature type="compositionally biased region" description="Polar residues" evidence="1">
    <location>
        <begin position="844"/>
        <end position="896"/>
    </location>
</feature>
<feature type="compositionally biased region" description="Polar residues" evidence="1">
    <location>
        <begin position="1076"/>
        <end position="1085"/>
    </location>
</feature>
<feature type="compositionally biased region" description="Polar residues" evidence="1">
    <location>
        <begin position="714"/>
        <end position="723"/>
    </location>
</feature>
<accession>A0A5N5XET0</accession>
<proteinExistence type="predicted"/>
<feature type="compositionally biased region" description="Acidic residues" evidence="1">
    <location>
        <begin position="1026"/>
        <end position="1035"/>
    </location>
</feature>
<feature type="region of interest" description="Disordered" evidence="1">
    <location>
        <begin position="956"/>
        <end position="1124"/>
    </location>
</feature>
<feature type="compositionally biased region" description="Low complexity" evidence="1">
    <location>
        <begin position="13"/>
        <end position="27"/>
    </location>
</feature>
<evidence type="ECO:0000313" key="2">
    <source>
        <dbReference type="EMBL" id="KAB8079216.1"/>
    </source>
</evidence>
<feature type="compositionally biased region" description="Basic and acidic residues" evidence="1">
    <location>
        <begin position="551"/>
        <end position="561"/>
    </location>
</feature>
<feature type="region of interest" description="Disordered" evidence="1">
    <location>
        <begin position="779"/>
        <end position="896"/>
    </location>
</feature>
<feature type="compositionally biased region" description="Basic and acidic residues" evidence="1">
    <location>
        <begin position="461"/>
        <end position="473"/>
    </location>
</feature>
<evidence type="ECO:0000313" key="3">
    <source>
        <dbReference type="Proteomes" id="UP000326565"/>
    </source>
</evidence>
<feature type="compositionally biased region" description="Basic and acidic residues" evidence="1">
    <location>
        <begin position="781"/>
        <end position="792"/>
    </location>
</feature>
<feature type="region of interest" description="Disordered" evidence="1">
    <location>
        <begin position="1"/>
        <end position="44"/>
    </location>
</feature>
<name>A0A5N5XET0_9EURO</name>
<dbReference type="OrthoDB" id="5382203at2759"/>
<dbReference type="AlphaFoldDB" id="A0A5N5XET0"/>
<feature type="compositionally biased region" description="Pro residues" evidence="1">
    <location>
        <begin position="1057"/>
        <end position="1067"/>
    </location>
</feature>
<feature type="region of interest" description="Disordered" evidence="1">
    <location>
        <begin position="395"/>
        <end position="726"/>
    </location>
</feature>
<feature type="compositionally biased region" description="Polar residues" evidence="1">
    <location>
        <begin position="582"/>
        <end position="592"/>
    </location>
</feature>
<feature type="compositionally biased region" description="Low complexity" evidence="1">
    <location>
        <begin position="691"/>
        <end position="705"/>
    </location>
</feature>
<feature type="compositionally biased region" description="Low complexity" evidence="1">
    <location>
        <begin position="609"/>
        <end position="619"/>
    </location>
</feature>
<feature type="compositionally biased region" description="Polar residues" evidence="1">
    <location>
        <begin position="956"/>
        <end position="1004"/>
    </location>
</feature>
<organism evidence="2 3">
    <name type="scientific">Aspergillus leporis</name>
    <dbReference type="NCBI Taxonomy" id="41062"/>
    <lineage>
        <taxon>Eukaryota</taxon>
        <taxon>Fungi</taxon>
        <taxon>Dikarya</taxon>
        <taxon>Ascomycota</taxon>
        <taxon>Pezizomycotina</taxon>
        <taxon>Eurotiomycetes</taxon>
        <taxon>Eurotiomycetidae</taxon>
        <taxon>Eurotiales</taxon>
        <taxon>Aspergillaceae</taxon>
        <taxon>Aspergillus</taxon>
        <taxon>Aspergillus subgen. Circumdati</taxon>
    </lineage>
</organism>
<dbReference type="Proteomes" id="UP000326565">
    <property type="component" value="Unassembled WGS sequence"/>
</dbReference>
<feature type="compositionally biased region" description="Polar residues" evidence="1">
    <location>
        <begin position="818"/>
        <end position="832"/>
    </location>
</feature>
<gene>
    <name evidence="2" type="ORF">BDV29DRAFT_165116</name>
</gene>
<feature type="compositionally biased region" description="Low complexity" evidence="1">
    <location>
        <begin position="663"/>
        <end position="674"/>
    </location>
</feature>
<dbReference type="EMBL" id="ML732152">
    <property type="protein sequence ID" value="KAB8079216.1"/>
    <property type="molecule type" value="Genomic_DNA"/>
</dbReference>
<evidence type="ECO:0000256" key="1">
    <source>
        <dbReference type="SAM" id="MobiDB-lite"/>
    </source>
</evidence>
<feature type="compositionally biased region" description="Polar residues" evidence="1">
    <location>
        <begin position="1105"/>
        <end position="1117"/>
    </location>
</feature>
<protein>
    <submittedName>
        <fullName evidence="2">Uncharacterized protein</fullName>
    </submittedName>
</protein>
<reference evidence="2 3" key="1">
    <citation type="submission" date="2019-04" db="EMBL/GenBank/DDBJ databases">
        <title>Friends and foes A comparative genomics study of 23 Aspergillus species from section Flavi.</title>
        <authorList>
            <consortium name="DOE Joint Genome Institute"/>
            <person name="Kjaerbolling I."/>
            <person name="Vesth T."/>
            <person name="Frisvad J.C."/>
            <person name="Nybo J.L."/>
            <person name="Theobald S."/>
            <person name="Kildgaard S."/>
            <person name="Isbrandt T."/>
            <person name="Kuo A."/>
            <person name="Sato A."/>
            <person name="Lyhne E.K."/>
            <person name="Kogle M.E."/>
            <person name="Wiebenga A."/>
            <person name="Kun R.S."/>
            <person name="Lubbers R.J."/>
            <person name="Makela M.R."/>
            <person name="Barry K."/>
            <person name="Chovatia M."/>
            <person name="Clum A."/>
            <person name="Daum C."/>
            <person name="Haridas S."/>
            <person name="He G."/>
            <person name="LaButti K."/>
            <person name="Lipzen A."/>
            <person name="Mondo S."/>
            <person name="Riley R."/>
            <person name="Salamov A."/>
            <person name="Simmons B.A."/>
            <person name="Magnuson J.K."/>
            <person name="Henrissat B."/>
            <person name="Mortensen U.H."/>
            <person name="Larsen T.O."/>
            <person name="Devries R.P."/>
            <person name="Grigoriev I.V."/>
            <person name="Machida M."/>
            <person name="Baker S.E."/>
            <person name="Andersen M.R."/>
        </authorList>
    </citation>
    <scope>NUCLEOTIDE SEQUENCE [LARGE SCALE GENOMIC DNA]</scope>
    <source>
        <strain evidence="2 3">CBS 151.66</strain>
    </source>
</reference>
<feature type="compositionally biased region" description="Basic and acidic residues" evidence="1">
    <location>
        <begin position="1"/>
        <end position="11"/>
    </location>
</feature>
<feature type="region of interest" description="Disordered" evidence="1">
    <location>
        <begin position="1141"/>
        <end position="1203"/>
    </location>
</feature>
<feature type="compositionally biased region" description="Basic and acidic residues" evidence="1">
    <location>
        <begin position="1036"/>
        <end position="1048"/>
    </location>
</feature>
<feature type="compositionally biased region" description="Polar residues" evidence="1">
    <location>
        <begin position="395"/>
        <end position="413"/>
    </location>
</feature>